<dbReference type="Gene3D" id="3.40.50.1820">
    <property type="entry name" value="alpha/beta hydrolase"/>
    <property type="match status" value="1"/>
</dbReference>
<dbReference type="PRINTS" id="PR00412">
    <property type="entry name" value="EPOXHYDRLASE"/>
</dbReference>
<sequence>MNSFDKTIRPFRVDIPQTELDSLKERLAMTRWPDELPGVGWNYGAPLGFVREIAEYWRTSYDWRKQEARLNELPQFTTTIDGAHIHFLHVRSPEPDAMPLILTHGWPGSIVEFLDVIGPLTDPSSYGGDSADAFHLVIPSIPGFGFSGPTKETGWTSTRVAGAFAELMKRLDYERYGAQGGDMGAIISPELGRIATNQVVGVHVNAATVGFIPFGPVAEEVLATFTNAEKVRLERLTHFMRERFGFNAIQYTRPQTLAYGLTDSPVGLLAWNCELFYGFGDAIKAVDRDQFLTNLMLYWLTGTANSSIRMYYEGAHDPNAWAPKEPSKTPVGVAVFQLADVAIRHYAEQNNHIIHWNEFDRGTHFAAMDAPDLLIADIRRFFRRLR</sequence>
<name>A0A926QK38_9BACL</name>
<comment type="similarity">
    <text evidence="1">Belongs to the peptidase S33 family.</text>
</comment>
<keyword evidence="3 6" id="KW-0378">Hydrolase</keyword>
<feature type="active site" description="Proton donor" evidence="4">
    <location>
        <position position="311"/>
    </location>
</feature>
<accession>A0A926QK38</accession>
<dbReference type="Pfam" id="PF06441">
    <property type="entry name" value="EHN"/>
    <property type="match status" value="1"/>
</dbReference>
<keyword evidence="2" id="KW-0058">Aromatic hydrocarbons catabolism</keyword>
<dbReference type="InterPro" id="IPR029058">
    <property type="entry name" value="AB_hydrolase_fold"/>
</dbReference>
<dbReference type="SUPFAM" id="SSF53474">
    <property type="entry name" value="alpha/beta-Hydrolases"/>
    <property type="match status" value="1"/>
</dbReference>
<proteinExistence type="inferred from homology"/>
<dbReference type="InterPro" id="IPR000639">
    <property type="entry name" value="Epox_hydrolase-like"/>
</dbReference>
<evidence type="ECO:0000256" key="3">
    <source>
        <dbReference type="ARBA" id="ARBA00022801"/>
    </source>
</evidence>
<evidence type="ECO:0000313" key="6">
    <source>
        <dbReference type="EMBL" id="MBD0382195.1"/>
    </source>
</evidence>
<protein>
    <submittedName>
        <fullName evidence="6">Epoxide hydrolase</fullName>
    </submittedName>
</protein>
<dbReference type="PANTHER" id="PTHR21661:SF35">
    <property type="entry name" value="EPOXIDE HYDROLASE"/>
    <property type="match status" value="1"/>
</dbReference>
<organism evidence="6 7">
    <name type="scientific">Paenibacillus sedimenti</name>
    <dbReference type="NCBI Taxonomy" id="2770274"/>
    <lineage>
        <taxon>Bacteria</taxon>
        <taxon>Bacillati</taxon>
        <taxon>Bacillota</taxon>
        <taxon>Bacilli</taxon>
        <taxon>Bacillales</taxon>
        <taxon>Paenibacillaceae</taxon>
        <taxon>Paenibacillus</taxon>
    </lineage>
</organism>
<evidence type="ECO:0000256" key="2">
    <source>
        <dbReference type="ARBA" id="ARBA00022797"/>
    </source>
</evidence>
<reference evidence="6" key="1">
    <citation type="submission" date="2020-09" db="EMBL/GenBank/DDBJ databases">
        <title>Draft Genome Sequence of Paenibacillus sp. WST5.</title>
        <authorList>
            <person name="Bao Z."/>
        </authorList>
    </citation>
    <scope>NUCLEOTIDE SEQUENCE</scope>
    <source>
        <strain evidence="6">WST5</strain>
    </source>
</reference>
<evidence type="ECO:0000313" key="7">
    <source>
        <dbReference type="Proteomes" id="UP000650466"/>
    </source>
</evidence>
<dbReference type="GO" id="GO:0097176">
    <property type="term" value="P:epoxide metabolic process"/>
    <property type="evidence" value="ECO:0007669"/>
    <property type="project" value="TreeGrafter"/>
</dbReference>
<dbReference type="InterPro" id="IPR016292">
    <property type="entry name" value="Epoxide_hydrolase"/>
</dbReference>
<comment type="caution">
    <text evidence="6">The sequence shown here is derived from an EMBL/GenBank/DDBJ whole genome shotgun (WGS) entry which is preliminary data.</text>
</comment>
<evidence type="ECO:0000256" key="1">
    <source>
        <dbReference type="ARBA" id="ARBA00010088"/>
    </source>
</evidence>
<keyword evidence="7" id="KW-1185">Reference proteome</keyword>
<dbReference type="EMBL" id="JACVVD010000006">
    <property type="protein sequence ID" value="MBD0382195.1"/>
    <property type="molecule type" value="Genomic_DNA"/>
</dbReference>
<dbReference type="AlphaFoldDB" id="A0A926QK38"/>
<feature type="domain" description="Epoxide hydrolase N-terminal" evidence="5">
    <location>
        <begin position="8"/>
        <end position="113"/>
    </location>
</feature>
<dbReference type="PANTHER" id="PTHR21661">
    <property type="entry name" value="EPOXIDE HYDROLASE 1-RELATED"/>
    <property type="match status" value="1"/>
</dbReference>
<evidence type="ECO:0000256" key="4">
    <source>
        <dbReference type="PIRSR" id="PIRSR001112-1"/>
    </source>
</evidence>
<dbReference type="Proteomes" id="UP000650466">
    <property type="component" value="Unassembled WGS sequence"/>
</dbReference>
<feature type="active site" description="Nucleophile" evidence="4">
    <location>
        <position position="182"/>
    </location>
</feature>
<feature type="active site" description="Proton acceptor" evidence="4">
    <location>
        <position position="364"/>
    </location>
</feature>
<gene>
    <name evidence="6" type="ORF">ICC18_18925</name>
</gene>
<dbReference type="GO" id="GO:0004301">
    <property type="term" value="F:epoxide hydrolase activity"/>
    <property type="evidence" value="ECO:0007669"/>
    <property type="project" value="TreeGrafter"/>
</dbReference>
<dbReference type="InterPro" id="IPR010497">
    <property type="entry name" value="Epoxide_hydro_N"/>
</dbReference>
<dbReference type="PIRSF" id="PIRSF001112">
    <property type="entry name" value="Epoxide_hydrolase"/>
    <property type="match status" value="1"/>
</dbReference>
<evidence type="ECO:0000259" key="5">
    <source>
        <dbReference type="Pfam" id="PF06441"/>
    </source>
</evidence>